<keyword evidence="2" id="KW-0812">Transmembrane</keyword>
<accession>A0A1A9ULG1</accession>
<evidence type="ECO:0000256" key="2">
    <source>
        <dbReference type="SAM" id="Phobius"/>
    </source>
</evidence>
<organism evidence="3 4">
    <name type="scientific">Glossina austeni</name>
    <name type="common">Savannah tsetse fly</name>
    <dbReference type="NCBI Taxonomy" id="7395"/>
    <lineage>
        <taxon>Eukaryota</taxon>
        <taxon>Metazoa</taxon>
        <taxon>Ecdysozoa</taxon>
        <taxon>Arthropoda</taxon>
        <taxon>Hexapoda</taxon>
        <taxon>Insecta</taxon>
        <taxon>Pterygota</taxon>
        <taxon>Neoptera</taxon>
        <taxon>Endopterygota</taxon>
        <taxon>Diptera</taxon>
        <taxon>Brachycera</taxon>
        <taxon>Muscomorpha</taxon>
        <taxon>Hippoboscoidea</taxon>
        <taxon>Glossinidae</taxon>
        <taxon>Glossina</taxon>
    </lineage>
</organism>
<sequence>MALQQQQQQQQQQAEHKNQNIKTHNEQTQLDLTKSHVIYRFFMLFRILSSLLFYSRSSRRRFRYIDGLPGAISANKRERDQLLANLL</sequence>
<name>A0A1A9ULG1_GLOAU</name>
<dbReference type="Proteomes" id="UP000078200">
    <property type="component" value="Unassembled WGS sequence"/>
</dbReference>
<keyword evidence="4" id="KW-1185">Reference proteome</keyword>
<keyword evidence="2" id="KW-1133">Transmembrane helix</keyword>
<reference evidence="3" key="1">
    <citation type="submission" date="2020-05" db="UniProtKB">
        <authorList>
            <consortium name="EnsemblMetazoa"/>
        </authorList>
    </citation>
    <scope>IDENTIFICATION</scope>
    <source>
        <strain evidence="3">TTRI</strain>
    </source>
</reference>
<feature type="transmembrane region" description="Helical" evidence="2">
    <location>
        <begin position="37"/>
        <end position="54"/>
    </location>
</feature>
<dbReference type="EnsemblMetazoa" id="GAUT008302-RA">
    <property type="protein sequence ID" value="GAUT008302-PA"/>
    <property type="gene ID" value="GAUT008302"/>
</dbReference>
<keyword evidence="2" id="KW-0472">Membrane</keyword>
<feature type="compositionally biased region" description="Low complexity" evidence="1">
    <location>
        <begin position="1"/>
        <end position="13"/>
    </location>
</feature>
<evidence type="ECO:0000313" key="4">
    <source>
        <dbReference type="Proteomes" id="UP000078200"/>
    </source>
</evidence>
<evidence type="ECO:0000313" key="3">
    <source>
        <dbReference type="EnsemblMetazoa" id="GAUT008302-PA"/>
    </source>
</evidence>
<feature type="region of interest" description="Disordered" evidence="1">
    <location>
        <begin position="1"/>
        <end position="27"/>
    </location>
</feature>
<evidence type="ECO:0000256" key="1">
    <source>
        <dbReference type="SAM" id="MobiDB-lite"/>
    </source>
</evidence>
<dbReference type="AlphaFoldDB" id="A0A1A9ULG1"/>
<dbReference type="VEuPathDB" id="VectorBase:GAUT008302"/>
<protein>
    <submittedName>
        <fullName evidence="3">Uncharacterized protein</fullName>
    </submittedName>
</protein>
<proteinExistence type="predicted"/>